<evidence type="ECO:0000313" key="2">
    <source>
        <dbReference type="Proteomes" id="UP000617340"/>
    </source>
</evidence>
<sequence>MEGKRECTKRRTISPAGPLVVEGSQGNMCDPMARRIMQAIDSNRNFCDKNLLELAGKELCAGNKDQLALESREVMSAGAMHHALLQTGKEC</sequence>
<reference evidence="1" key="1">
    <citation type="journal article" date="2020" name="G3 (Bethesda)">
        <title>High-Quality Assemblies for Three Invasive Social Wasps from the &lt;i&gt;Vespula&lt;/i&gt; Genus.</title>
        <authorList>
            <person name="Harrop T.W.R."/>
            <person name="Guhlin J."/>
            <person name="McLaughlin G.M."/>
            <person name="Permina E."/>
            <person name="Stockwell P."/>
            <person name="Gilligan J."/>
            <person name="Le Lec M.F."/>
            <person name="Gruber M.A.M."/>
            <person name="Quinn O."/>
            <person name="Lovegrove M."/>
            <person name="Duncan E.J."/>
            <person name="Remnant E.J."/>
            <person name="Van Eeckhoven J."/>
            <person name="Graham B."/>
            <person name="Knapp R.A."/>
            <person name="Langford K.W."/>
            <person name="Kronenberg Z."/>
            <person name="Press M.O."/>
            <person name="Eacker S.M."/>
            <person name="Wilson-Rankin E.E."/>
            <person name="Purcell J."/>
            <person name="Lester P.J."/>
            <person name="Dearden P.K."/>
        </authorList>
    </citation>
    <scope>NUCLEOTIDE SEQUENCE</scope>
    <source>
        <strain evidence="1">Linc-1</strain>
    </source>
</reference>
<dbReference type="Proteomes" id="UP000617340">
    <property type="component" value="Unassembled WGS sequence"/>
</dbReference>
<dbReference type="AlphaFoldDB" id="A0A834KQA3"/>
<gene>
    <name evidence="1" type="ORF">HZH68_004297</name>
</gene>
<accession>A0A834KQA3</accession>
<organism evidence="1 2">
    <name type="scientific">Vespula germanica</name>
    <name type="common">German yellow jacket</name>
    <name type="synonym">Paravespula germanica</name>
    <dbReference type="NCBI Taxonomy" id="30212"/>
    <lineage>
        <taxon>Eukaryota</taxon>
        <taxon>Metazoa</taxon>
        <taxon>Ecdysozoa</taxon>
        <taxon>Arthropoda</taxon>
        <taxon>Hexapoda</taxon>
        <taxon>Insecta</taxon>
        <taxon>Pterygota</taxon>
        <taxon>Neoptera</taxon>
        <taxon>Endopterygota</taxon>
        <taxon>Hymenoptera</taxon>
        <taxon>Apocrita</taxon>
        <taxon>Aculeata</taxon>
        <taxon>Vespoidea</taxon>
        <taxon>Vespidae</taxon>
        <taxon>Vespinae</taxon>
        <taxon>Vespula</taxon>
    </lineage>
</organism>
<dbReference type="EMBL" id="JACSDZ010000003">
    <property type="protein sequence ID" value="KAF7409916.1"/>
    <property type="molecule type" value="Genomic_DNA"/>
</dbReference>
<protein>
    <submittedName>
        <fullName evidence="1">Uncharacterized protein</fullName>
    </submittedName>
</protein>
<comment type="caution">
    <text evidence="1">The sequence shown here is derived from an EMBL/GenBank/DDBJ whole genome shotgun (WGS) entry which is preliminary data.</text>
</comment>
<evidence type="ECO:0000313" key="1">
    <source>
        <dbReference type="EMBL" id="KAF7409916.1"/>
    </source>
</evidence>
<name>A0A834KQA3_VESGE</name>
<keyword evidence="2" id="KW-1185">Reference proteome</keyword>
<proteinExistence type="predicted"/>